<dbReference type="EMBL" id="BK015641">
    <property type="protein sequence ID" value="DAE17532.1"/>
    <property type="molecule type" value="Genomic_DNA"/>
</dbReference>
<protein>
    <submittedName>
        <fullName evidence="1">Uncharacterized protein</fullName>
    </submittedName>
</protein>
<sequence>MRAKLDELHKRFVEAGVGESTEISGQESAIISVAGNRKEDGITMTKEEKEWSERIAKEKKARSEAIALLCQALQKAGAPLLSLEIFDRCNSDCMVKATFVWGERWANISLDTPPMALFDILWQILPALR</sequence>
<proteinExistence type="predicted"/>
<evidence type="ECO:0000313" key="1">
    <source>
        <dbReference type="EMBL" id="DAE17532.1"/>
    </source>
</evidence>
<name>A0A8S5QG65_9CAUD</name>
<reference evidence="1" key="1">
    <citation type="journal article" date="2021" name="Proc. Natl. Acad. Sci. U.S.A.">
        <title>A Catalog of Tens of Thousands of Viruses from Human Metagenomes Reveals Hidden Associations with Chronic Diseases.</title>
        <authorList>
            <person name="Tisza M.J."/>
            <person name="Buck C.B."/>
        </authorList>
    </citation>
    <scope>NUCLEOTIDE SEQUENCE</scope>
    <source>
        <strain evidence="1">CtoRD1</strain>
    </source>
</reference>
<accession>A0A8S5QG65</accession>
<organism evidence="1">
    <name type="scientific">Siphoviridae sp. ctoRD1</name>
    <dbReference type="NCBI Taxonomy" id="2825669"/>
    <lineage>
        <taxon>Viruses</taxon>
        <taxon>Duplodnaviria</taxon>
        <taxon>Heunggongvirae</taxon>
        <taxon>Uroviricota</taxon>
        <taxon>Caudoviricetes</taxon>
    </lineage>
</organism>